<proteinExistence type="inferred from homology"/>
<dbReference type="OMA" id="VSRYMWF"/>
<dbReference type="InterPro" id="IPR003737">
    <property type="entry name" value="GlcNAc_PI_deacetylase-related"/>
</dbReference>
<dbReference type="AlphaFoldDB" id="A0A023AX02"/>
<dbReference type="GO" id="GO:0000225">
    <property type="term" value="F:N-acetylglucosaminylphosphatidylinositol deacetylase activity"/>
    <property type="evidence" value="ECO:0007669"/>
    <property type="project" value="UniProtKB-EC"/>
</dbReference>
<dbReference type="EMBL" id="AFNH02001419">
    <property type="protein sequence ID" value="EZG43112.1"/>
    <property type="molecule type" value="Genomic_DNA"/>
</dbReference>
<dbReference type="UniPathway" id="UPA00196"/>
<comment type="caution">
    <text evidence="3">The sequence shown here is derived from an EMBL/GenBank/DDBJ whole genome shotgun (WGS) entry which is preliminary data.</text>
</comment>
<dbReference type="EC" id="3.5.1.89" evidence="2"/>
<dbReference type="VEuPathDB" id="CryptoDB:GNI_186860"/>
<evidence type="ECO:0000256" key="2">
    <source>
        <dbReference type="ARBA" id="ARBA00012176"/>
    </source>
</evidence>
<dbReference type="RefSeq" id="XP_011133624.1">
    <property type="nucleotide sequence ID" value="XM_011135322.1"/>
</dbReference>
<name>A0A023AX02_GRENI</name>
<dbReference type="SUPFAM" id="SSF102588">
    <property type="entry name" value="LmbE-like"/>
    <property type="match status" value="1"/>
</dbReference>
<dbReference type="OrthoDB" id="440160at2759"/>
<dbReference type="eggNOG" id="KOG3332">
    <property type="taxonomic scope" value="Eukaryota"/>
</dbReference>
<comment type="similarity">
    <text evidence="1">Belongs to the PIGL family.</text>
</comment>
<dbReference type="PANTHER" id="PTHR12993">
    <property type="entry name" value="N-ACETYLGLUCOSAMINYL-PHOSPHATIDYLINOSITOL DE-N-ACETYLASE-RELATED"/>
    <property type="match status" value="1"/>
</dbReference>
<dbReference type="Gene3D" id="3.40.50.10320">
    <property type="entry name" value="LmbE-like"/>
    <property type="match status" value="1"/>
</dbReference>
<dbReference type="GO" id="GO:0006506">
    <property type="term" value="P:GPI anchor biosynthetic process"/>
    <property type="evidence" value="ECO:0007669"/>
    <property type="project" value="UniProtKB-UniPathway"/>
</dbReference>
<dbReference type="GeneID" id="22916196"/>
<keyword evidence="3" id="KW-0378">Hydrolase</keyword>
<dbReference type="Pfam" id="PF02585">
    <property type="entry name" value="PIG-L"/>
    <property type="match status" value="1"/>
</dbReference>
<dbReference type="GO" id="GO:0016020">
    <property type="term" value="C:membrane"/>
    <property type="evidence" value="ECO:0007669"/>
    <property type="project" value="GOC"/>
</dbReference>
<accession>A0A023AX02</accession>
<keyword evidence="4" id="KW-1185">Reference proteome</keyword>
<dbReference type="InterPro" id="IPR024078">
    <property type="entry name" value="LmbE-like_dom_sf"/>
</dbReference>
<sequence length="219" mass="25499">MDIIDGHDRICLVMAHPDDETMFFTPTLLTLRELLVDFEKQVHIVCFTNGNNQGLGKLREEELNKCLSTLYGISGNTQVVIYDRPEFRDGTKYMWDVSLMTKLLTDYCRERKIDWLFTFDRDGVSHHSNHKACWRTCADVLDRGGLVKIKGAFQLTSLPLIVKYTGIVGTVLWILCRQLLGTREHIFLVRPCYLQMFKGMHCHKSQLTWYRVLFVLFSV</sequence>
<protein>
    <recommendedName>
        <fullName evidence="2">N-acetylglucosaminylphosphatidylinositol deacetylase</fullName>
        <ecNumber evidence="2">3.5.1.89</ecNumber>
    </recommendedName>
</protein>
<reference evidence="3" key="1">
    <citation type="submission" date="2013-12" db="EMBL/GenBank/DDBJ databases">
        <authorList>
            <person name="Omoto C.K."/>
            <person name="Sibley D."/>
            <person name="Venepally P."/>
            <person name="Hadjithomas M."/>
            <person name="Karamycheva S."/>
            <person name="Brunk B."/>
            <person name="Roos D."/>
            <person name="Caler E."/>
            <person name="Lorenzi H."/>
        </authorList>
    </citation>
    <scope>NUCLEOTIDE SEQUENCE</scope>
</reference>
<dbReference type="GO" id="GO:0005783">
    <property type="term" value="C:endoplasmic reticulum"/>
    <property type="evidence" value="ECO:0007669"/>
    <property type="project" value="TreeGrafter"/>
</dbReference>
<dbReference type="PANTHER" id="PTHR12993:SF11">
    <property type="entry name" value="N-ACETYLGLUCOSAMINYL-PHOSPHATIDYLINOSITOL DE-N-ACETYLASE"/>
    <property type="match status" value="1"/>
</dbReference>
<dbReference type="Proteomes" id="UP000019763">
    <property type="component" value="Unassembled WGS sequence"/>
</dbReference>
<evidence type="ECO:0000313" key="3">
    <source>
        <dbReference type="EMBL" id="EZG43112.1"/>
    </source>
</evidence>
<evidence type="ECO:0000313" key="4">
    <source>
        <dbReference type="Proteomes" id="UP000019763"/>
    </source>
</evidence>
<organism evidence="3 4">
    <name type="scientific">Gregarina niphandrodes</name>
    <name type="common">Septate eugregarine</name>
    <dbReference type="NCBI Taxonomy" id="110365"/>
    <lineage>
        <taxon>Eukaryota</taxon>
        <taxon>Sar</taxon>
        <taxon>Alveolata</taxon>
        <taxon>Apicomplexa</taxon>
        <taxon>Conoidasida</taxon>
        <taxon>Gregarinasina</taxon>
        <taxon>Eugregarinorida</taxon>
        <taxon>Gregarinidae</taxon>
        <taxon>Gregarina</taxon>
    </lineage>
</organism>
<evidence type="ECO:0000256" key="1">
    <source>
        <dbReference type="ARBA" id="ARBA00006066"/>
    </source>
</evidence>
<gene>
    <name evidence="3" type="ORF">GNI_186860</name>
</gene>